<dbReference type="InterPro" id="IPR009091">
    <property type="entry name" value="RCC1/BLIP-II"/>
</dbReference>
<dbReference type="InterPro" id="IPR000408">
    <property type="entry name" value="Reg_chr_condens"/>
</dbReference>
<gene>
    <name evidence="4" type="ORF">SAY86_008434</name>
</gene>
<dbReference type="EMBL" id="JAXQNO010000024">
    <property type="protein sequence ID" value="KAK4762666.1"/>
    <property type="molecule type" value="Genomic_DNA"/>
</dbReference>
<keyword evidence="1" id="KW-0677">Repeat</keyword>
<dbReference type="InterPro" id="IPR051210">
    <property type="entry name" value="Ub_ligase/GEF_domain"/>
</dbReference>
<evidence type="ECO:0000313" key="5">
    <source>
        <dbReference type="Proteomes" id="UP001346149"/>
    </source>
</evidence>
<name>A0AAN7KEQ8_TRANT</name>
<evidence type="ECO:0000256" key="2">
    <source>
        <dbReference type="PROSITE-ProRule" id="PRU00235"/>
    </source>
</evidence>
<dbReference type="SUPFAM" id="SSF50985">
    <property type="entry name" value="RCC1/BLIP-II"/>
    <property type="match status" value="1"/>
</dbReference>
<proteinExistence type="predicted"/>
<dbReference type="AlphaFoldDB" id="A0AAN7KEQ8"/>
<feature type="repeat" description="RCC1" evidence="2">
    <location>
        <begin position="164"/>
        <end position="212"/>
    </location>
</feature>
<feature type="repeat" description="RCC1" evidence="2">
    <location>
        <begin position="213"/>
        <end position="265"/>
    </location>
</feature>
<evidence type="ECO:0000259" key="3">
    <source>
        <dbReference type="Pfam" id="PF25390"/>
    </source>
</evidence>
<dbReference type="PANTHER" id="PTHR22870:SF466">
    <property type="entry name" value="ANKYRIN REPEAT-CONTAINING PROTEIN"/>
    <property type="match status" value="1"/>
</dbReference>
<dbReference type="PANTHER" id="PTHR22870">
    <property type="entry name" value="REGULATOR OF CHROMOSOME CONDENSATION"/>
    <property type="match status" value="1"/>
</dbReference>
<evidence type="ECO:0000256" key="1">
    <source>
        <dbReference type="ARBA" id="ARBA00022737"/>
    </source>
</evidence>
<organism evidence="4 5">
    <name type="scientific">Trapa natans</name>
    <name type="common">Water chestnut</name>
    <dbReference type="NCBI Taxonomy" id="22666"/>
    <lineage>
        <taxon>Eukaryota</taxon>
        <taxon>Viridiplantae</taxon>
        <taxon>Streptophyta</taxon>
        <taxon>Embryophyta</taxon>
        <taxon>Tracheophyta</taxon>
        <taxon>Spermatophyta</taxon>
        <taxon>Magnoliopsida</taxon>
        <taxon>eudicotyledons</taxon>
        <taxon>Gunneridae</taxon>
        <taxon>Pentapetalae</taxon>
        <taxon>rosids</taxon>
        <taxon>malvids</taxon>
        <taxon>Myrtales</taxon>
        <taxon>Lythraceae</taxon>
        <taxon>Trapa</taxon>
    </lineage>
</organism>
<feature type="repeat" description="RCC1" evidence="2">
    <location>
        <begin position="480"/>
        <end position="535"/>
    </location>
</feature>
<dbReference type="PROSITE" id="PS50012">
    <property type="entry name" value="RCC1_3"/>
    <property type="match status" value="6"/>
</dbReference>
<comment type="caution">
    <text evidence="4">The sequence shown here is derived from an EMBL/GenBank/DDBJ whole genome shotgun (WGS) entry which is preliminary data.</text>
</comment>
<sequence length="539" mass="57613">MENGKHHAGGEERRNGVISATAIHSFLSHVFYLRMVDAVAPSHHPLHVERDGGWLAGRPAPRVRQRLGGARSAIHASIPHPVAGPVNVNRATWGRDPPRRQRWAPDAWSLGAPEKKRGAHSLQVVAFILCCLAFKSEPIFVRRDEGKMAVEEARRVEEEEEVEQRAWSWGAGTDGQLGTSGLRDELIPQPVSLPSVSLLSCGGAHVIALSSDGTVFTWGRGSSGQLGQGNIVNHCVIPKAVAFPEGFRITSASAGWSHSGFVSDCGRLFTCGDGTFGQLGLGDFSSQCSPIEVSYFASKHVAQIACGMRHSLVLLKGEIQNQVYGFGTCKRGQIGTVDVRTKSVNLPLVIDGFENTEIVSISANGDHSAALSDDGNVYNWGRGFRGSPDAYIPGRLDTALPIKQVALGWNHALMLTDGGEALMLGEHICGFSSDPTKMGSVNFPDGRKGVVLGRVATLNGVKVVDIAAGSEHSVLVTEDGSVKTWGWGEHGQLGLGDSGDHVLPQVLILDQDVANDQVKCKVYCGSGFSFAIKTRNIPM</sequence>
<accession>A0AAN7KEQ8</accession>
<feature type="repeat" description="RCC1" evidence="2">
    <location>
        <begin position="321"/>
        <end position="374"/>
    </location>
</feature>
<dbReference type="Gene3D" id="2.130.10.30">
    <property type="entry name" value="Regulator of chromosome condensation 1/beta-lactamase-inhibitor protein II"/>
    <property type="match status" value="2"/>
</dbReference>
<evidence type="ECO:0000313" key="4">
    <source>
        <dbReference type="EMBL" id="KAK4762666.1"/>
    </source>
</evidence>
<reference evidence="4 5" key="1">
    <citation type="journal article" date="2023" name="Hortic Res">
        <title>Pangenome of water caltrop reveals structural variations and asymmetric subgenome divergence after allopolyploidization.</title>
        <authorList>
            <person name="Zhang X."/>
            <person name="Chen Y."/>
            <person name="Wang L."/>
            <person name="Yuan Y."/>
            <person name="Fang M."/>
            <person name="Shi L."/>
            <person name="Lu R."/>
            <person name="Comes H.P."/>
            <person name="Ma Y."/>
            <person name="Chen Y."/>
            <person name="Huang G."/>
            <person name="Zhou Y."/>
            <person name="Zheng Z."/>
            <person name="Qiu Y."/>
        </authorList>
    </citation>
    <scope>NUCLEOTIDE SEQUENCE [LARGE SCALE GENOMIC DNA]</scope>
    <source>
        <strain evidence="4">F231</strain>
    </source>
</reference>
<dbReference type="PROSITE" id="PS00626">
    <property type="entry name" value="RCC1_2"/>
    <property type="match status" value="2"/>
</dbReference>
<dbReference type="Proteomes" id="UP001346149">
    <property type="component" value="Unassembled WGS sequence"/>
</dbReference>
<dbReference type="Pfam" id="PF25390">
    <property type="entry name" value="WD40_RLD"/>
    <property type="match status" value="1"/>
</dbReference>
<feature type="domain" description="RCC1-like" evidence="3">
    <location>
        <begin position="166"/>
        <end position="531"/>
    </location>
</feature>
<feature type="repeat" description="RCC1" evidence="2">
    <location>
        <begin position="266"/>
        <end position="317"/>
    </location>
</feature>
<keyword evidence="5" id="KW-1185">Reference proteome</keyword>
<protein>
    <recommendedName>
        <fullName evidence="3">RCC1-like domain-containing protein</fullName>
    </recommendedName>
</protein>
<feature type="repeat" description="RCC1" evidence="2">
    <location>
        <begin position="375"/>
        <end position="418"/>
    </location>
</feature>
<dbReference type="InterPro" id="IPR058923">
    <property type="entry name" value="RCC1-like_dom"/>
</dbReference>
<dbReference type="PRINTS" id="PR00633">
    <property type="entry name" value="RCCNDNSATION"/>
</dbReference>